<sequence length="392" mass="41680">MSPFRSRSATTPREAVRGSRYVVFMVAMATQILNALFDDMAGAILELPRNATVVLCSTGSPDHVPHIRKLLDETYHRTDVNLVDAPVSGGVVRAAEGTLTILASGPPASLVAAKPVLDAMAGQNLYILQGGLGAGTKAKMVHQVLAGIHIAMASEAMGFAAALGLNTRQSFEYLKNSEASNHDHTIFSALNIIVKDIGIVTAGGRAEKFPLFMTSSTERVMATGVSADNGLENDSNLIKVYLPKIPDLVFTQGSALPTSTDDLKIKLVTQAMAGLHLAAAAEAMSLGVKVGLDTEQLYEIISSAAGTSWIFLDRVPQILSGKWESKKAVEEVATELTESIEEANRMKYPLHLAGTALQLFQLAVLRGYGKQADVAISRIWDGVDGSLFPCSS</sequence>
<dbReference type="PANTHER" id="PTHR43060">
    <property type="entry name" value="3-HYDROXYISOBUTYRATE DEHYDROGENASE-LIKE 1, MITOCHONDRIAL-RELATED"/>
    <property type="match status" value="1"/>
</dbReference>
<dbReference type="Gene3D" id="1.10.1040.10">
    <property type="entry name" value="N-(1-d-carboxylethyl)-l-norvaline Dehydrogenase, domain 2"/>
    <property type="match status" value="2"/>
</dbReference>
<dbReference type="InParanoid" id="A0A0C3GWU0"/>
<feature type="domain" description="3-hydroxyisobutyrate dehydrogenase-like NAD-binding" evidence="2">
    <location>
        <begin position="133"/>
        <end position="241"/>
    </location>
</feature>
<dbReference type="HOGENOM" id="CLU_035117_1_2_1"/>
<dbReference type="GO" id="GO:0050661">
    <property type="term" value="F:NADP binding"/>
    <property type="evidence" value="ECO:0007669"/>
    <property type="project" value="InterPro"/>
</dbReference>
<dbReference type="SUPFAM" id="SSF51735">
    <property type="entry name" value="NAD(P)-binding Rossmann-fold domains"/>
    <property type="match status" value="1"/>
</dbReference>
<proteinExistence type="predicted"/>
<evidence type="ECO:0000313" key="3">
    <source>
        <dbReference type="EMBL" id="KIM94756.1"/>
    </source>
</evidence>
<evidence type="ECO:0000313" key="4">
    <source>
        <dbReference type="Proteomes" id="UP000054321"/>
    </source>
</evidence>
<organism evidence="3 4">
    <name type="scientific">Oidiodendron maius (strain Zn)</name>
    <dbReference type="NCBI Taxonomy" id="913774"/>
    <lineage>
        <taxon>Eukaryota</taxon>
        <taxon>Fungi</taxon>
        <taxon>Dikarya</taxon>
        <taxon>Ascomycota</taxon>
        <taxon>Pezizomycotina</taxon>
        <taxon>Leotiomycetes</taxon>
        <taxon>Leotiomycetes incertae sedis</taxon>
        <taxon>Myxotrichaceae</taxon>
        <taxon>Oidiodendron</taxon>
    </lineage>
</organism>
<dbReference type="InterPro" id="IPR029154">
    <property type="entry name" value="HIBADH-like_NADP-bd"/>
</dbReference>
<dbReference type="EMBL" id="KN832889">
    <property type="protein sequence ID" value="KIM94756.1"/>
    <property type="molecule type" value="Genomic_DNA"/>
</dbReference>
<name>A0A0C3GWU0_OIDMZ</name>
<keyword evidence="4" id="KW-1185">Reference proteome</keyword>
<protein>
    <recommendedName>
        <fullName evidence="5">3-hydroxyisobutyrate dehydrogenase-like NAD-binding domain-containing protein</fullName>
    </recommendedName>
</protein>
<dbReference type="Proteomes" id="UP000054321">
    <property type="component" value="Unassembled WGS sequence"/>
</dbReference>
<dbReference type="InterPro" id="IPR013328">
    <property type="entry name" value="6PGD_dom2"/>
</dbReference>
<dbReference type="GO" id="GO:0051287">
    <property type="term" value="F:NAD binding"/>
    <property type="evidence" value="ECO:0007669"/>
    <property type="project" value="InterPro"/>
</dbReference>
<dbReference type="OrthoDB" id="48988at2759"/>
<feature type="domain" description="3-hydroxyisobutyrate dehydrogenase-like NAD-binding" evidence="2">
    <location>
        <begin position="265"/>
        <end position="376"/>
    </location>
</feature>
<evidence type="ECO:0008006" key="5">
    <source>
        <dbReference type="Google" id="ProtNLM"/>
    </source>
</evidence>
<dbReference type="STRING" id="913774.A0A0C3GWU0"/>
<evidence type="ECO:0000259" key="1">
    <source>
        <dbReference type="Pfam" id="PF03446"/>
    </source>
</evidence>
<dbReference type="InterPro" id="IPR036291">
    <property type="entry name" value="NAD(P)-bd_dom_sf"/>
</dbReference>
<dbReference type="Gene3D" id="3.40.50.720">
    <property type="entry name" value="NAD(P)-binding Rossmann-like Domain"/>
    <property type="match status" value="1"/>
</dbReference>
<dbReference type="InterPro" id="IPR006115">
    <property type="entry name" value="6PGDH_NADP-bd"/>
</dbReference>
<dbReference type="AlphaFoldDB" id="A0A0C3GWU0"/>
<feature type="domain" description="6-phosphogluconate dehydrogenase NADP-binding" evidence="1">
    <location>
        <begin position="8"/>
        <end position="123"/>
    </location>
</feature>
<dbReference type="InterPro" id="IPR008927">
    <property type="entry name" value="6-PGluconate_DH-like_C_sf"/>
</dbReference>
<dbReference type="Pfam" id="PF14833">
    <property type="entry name" value="NAD_binding_11"/>
    <property type="match status" value="2"/>
</dbReference>
<accession>A0A0C3GWU0</accession>
<dbReference type="SUPFAM" id="SSF48179">
    <property type="entry name" value="6-phosphogluconate dehydrogenase C-terminal domain-like"/>
    <property type="match status" value="2"/>
</dbReference>
<evidence type="ECO:0000259" key="2">
    <source>
        <dbReference type="Pfam" id="PF14833"/>
    </source>
</evidence>
<reference evidence="3 4" key="1">
    <citation type="submission" date="2014-04" db="EMBL/GenBank/DDBJ databases">
        <authorList>
            <consortium name="DOE Joint Genome Institute"/>
            <person name="Kuo A."/>
            <person name="Martino E."/>
            <person name="Perotto S."/>
            <person name="Kohler A."/>
            <person name="Nagy L.G."/>
            <person name="Floudas D."/>
            <person name="Copeland A."/>
            <person name="Barry K.W."/>
            <person name="Cichocki N."/>
            <person name="Veneault-Fourrey C."/>
            <person name="LaButti K."/>
            <person name="Lindquist E.A."/>
            <person name="Lipzen A."/>
            <person name="Lundell T."/>
            <person name="Morin E."/>
            <person name="Murat C."/>
            <person name="Sun H."/>
            <person name="Tunlid A."/>
            <person name="Henrissat B."/>
            <person name="Grigoriev I.V."/>
            <person name="Hibbett D.S."/>
            <person name="Martin F."/>
            <person name="Nordberg H.P."/>
            <person name="Cantor M.N."/>
            <person name="Hua S.X."/>
        </authorList>
    </citation>
    <scope>NUCLEOTIDE SEQUENCE [LARGE SCALE GENOMIC DNA]</scope>
    <source>
        <strain evidence="3 4">Zn</strain>
    </source>
</reference>
<reference evidence="4" key="2">
    <citation type="submission" date="2015-01" db="EMBL/GenBank/DDBJ databases">
        <title>Evolutionary Origins and Diversification of the Mycorrhizal Mutualists.</title>
        <authorList>
            <consortium name="DOE Joint Genome Institute"/>
            <consortium name="Mycorrhizal Genomics Consortium"/>
            <person name="Kohler A."/>
            <person name="Kuo A."/>
            <person name="Nagy L.G."/>
            <person name="Floudas D."/>
            <person name="Copeland A."/>
            <person name="Barry K.W."/>
            <person name="Cichocki N."/>
            <person name="Veneault-Fourrey C."/>
            <person name="LaButti K."/>
            <person name="Lindquist E.A."/>
            <person name="Lipzen A."/>
            <person name="Lundell T."/>
            <person name="Morin E."/>
            <person name="Murat C."/>
            <person name="Riley R."/>
            <person name="Ohm R."/>
            <person name="Sun H."/>
            <person name="Tunlid A."/>
            <person name="Henrissat B."/>
            <person name="Grigoriev I.V."/>
            <person name="Hibbett D.S."/>
            <person name="Martin F."/>
        </authorList>
    </citation>
    <scope>NUCLEOTIDE SEQUENCE [LARGE SCALE GENOMIC DNA]</scope>
    <source>
        <strain evidence="4">Zn</strain>
    </source>
</reference>
<dbReference type="PANTHER" id="PTHR43060:SF17">
    <property type="entry name" value="L-THREONATE DEHYDROGENASE"/>
    <property type="match status" value="1"/>
</dbReference>
<gene>
    <name evidence="3" type="ORF">OIDMADRAFT_45668</name>
</gene>
<dbReference type="Pfam" id="PF03446">
    <property type="entry name" value="NAD_binding_2"/>
    <property type="match status" value="1"/>
</dbReference>